<reference evidence="8" key="1">
    <citation type="submission" date="2025-08" db="UniProtKB">
        <authorList>
            <consortium name="Ensembl"/>
        </authorList>
    </citation>
    <scope>IDENTIFICATION</scope>
</reference>
<dbReference type="PANTHER" id="PTHR31740:SF2">
    <property type="entry name" value="CENTROMERE PROTEIN L"/>
    <property type="match status" value="1"/>
</dbReference>
<keyword evidence="7" id="KW-0137">Centromere</keyword>
<comment type="subcellular location">
    <subcellularLocation>
        <location evidence="2">Chromosome</location>
        <location evidence="2">Centromere</location>
    </subcellularLocation>
    <subcellularLocation>
        <location evidence="1">Nucleus</location>
    </subcellularLocation>
</comment>
<name>A0A8D2L7P4_VARKO</name>
<reference evidence="8" key="2">
    <citation type="submission" date="2025-09" db="UniProtKB">
        <authorList>
            <consortium name="Ensembl"/>
        </authorList>
    </citation>
    <scope>IDENTIFICATION</scope>
</reference>
<sequence>PYSEHCLSASMKLKLFFSFKENADPQVASLLGKQWILYSVTPLYKFSYGKLKEYSRQLSLFIAAERQKRLAAEEDPDLPFTVKFSLLPALKATEQEQLAVLIQWTRVAAGNAGEKIVWMGWFCCTAGDDIFEAVVEDFTCLPLFLANGAKGLFDLVEAWLQETFDCCLSPLPISPINLAWMAAMWSGCNTGSHKAATELTFSVPCAAYPLDISYAIHPEDIKALWDSIQSIQGEVRQEEVELFMECLYSHFHRHFKIYLSATRLVKVSTSVASVHSTGKIKV</sequence>
<keyword evidence="6" id="KW-0539">Nucleus</keyword>
<accession>A0A8D2L7P4</accession>
<dbReference type="Pfam" id="PF13092">
    <property type="entry name" value="CENP-L"/>
    <property type="match status" value="1"/>
</dbReference>
<evidence type="ECO:0000313" key="8">
    <source>
        <dbReference type="Ensembl" id="ENSVKKP00000017743.1"/>
    </source>
</evidence>
<proteinExistence type="inferred from homology"/>
<dbReference type="Proteomes" id="UP000694545">
    <property type="component" value="Unplaced"/>
</dbReference>
<evidence type="ECO:0000256" key="4">
    <source>
        <dbReference type="ARBA" id="ARBA00016380"/>
    </source>
</evidence>
<dbReference type="InterPro" id="IPR025204">
    <property type="entry name" value="CENP-L"/>
</dbReference>
<evidence type="ECO:0000313" key="9">
    <source>
        <dbReference type="Proteomes" id="UP000694545"/>
    </source>
</evidence>
<dbReference type="Ensembl" id="ENSVKKT00000018191.1">
    <property type="protein sequence ID" value="ENSVKKP00000017743.1"/>
    <property type="gene ID" value="ENSVKKG00000012131.1"/>
</dbReference>
<dbReference type="GO" id="GO:0005634">
    <property type="term" value="C:nucleus"/>
    <property type="evidence" value="ECO:0007669"/>
    <property type="project" value="UniProtKB-SubCell"/>
</dbReference>
<evidence type="ECO:0000256" key="7">
    <source>
        <dbReference type="ARBA" id="ARBA00023328"/>
    </source>
</evidence>
<comment type="similarity">
    <text evidence="3">Belongs to the CENP-L/IML3 family.</text>
</comment>
<dbReference type="PANTHER" id="PTHR31740">
    <property type="entry name" value="CENTROMERE PROTEIN L"/>
    <property type="match status" value="1"/>
</dbReference>
<keyword evidence="5" id="KW-0158">Chromosome</keyword>
<evidence type="ECO:0000256" key="5">
    <source>
        <dbReference type="ARBA" id="ARBA00022454"/>
    </source>
</evidence>
<evidence type="ECO:0000256" key="6">
    <source>
        <dbReference type="ARBA" id="ARBA00023242"/>
    </source>
</evidence>
<evidence type="ECO:0000256" key="3">
    <source>
        <dbReference type="ARBA" id="ARBA00011060"/>
    </source>
</evidence>
<protein>
    <recommendedName>
        <fullName evidence="4">Centromere protein L</fullName>
    </recommendedName>
</protein>
<dbReference type="AlphaFoldDB" id="A0A8D2L7P4"/>
<evidence type="ECO:0000256" key="2">
    <source>
        <dbReference type="ARBA" id="ARBA00004584"/>
    </source>
</evidence>
<organism evidence="8 9">
    <name type="scientific">Varanus komodoensis</name>
    <name type="common">Komodo dragon</name>
    <dbReference type="NCBI Taxonomy" id="61221"/>
    <lineage>
        <taxon>Eukaryota</taxon>
        <taxon>Metazoa</taxon>
        <taxon>Chordata</taxon>
        <taxon>Craniata</taxon>
        <taxon>Vertebrata</taxon>
        <taxon>Euteleostomi</taxon>
        <taxon>Lepidosauria</taxon>
        <taxon>Squamata</taxon>
        <taxon>Bifurcata</taxon>
        <taxon>Unidentata</taxon>
        <taxon>Episquamata</taxon>
        <taxon>Toxicofera</taxon>
        <taxon>Anguimorpha</taxon>
        <taxon>Paleoanguimorpha</taxon>
        <taxon>Varanoidea</taxon>
        <taxon>Varanidae</taxon>
        <taxon>Varanus</taxon>
    </lineage>
</organism>
<dbReference type="GO" id="GO:0000775">
    <property type="term" value="C:chromosome, centromeric region"/>
    <property type="evidence" value="ECO:0007669"/>
    <property type="project" value="UniProtKB-SubCell"/>
</dbReference>
<evidence type="ECO:0000256" key="1">
    <source>
        <dbReference type="ARBA" id="ARBA00004123"/>
    </source>
</evidence>
<keyword evidence="9" id="KW-1185">Reference proteome</keyword>